<dbReference type="Proteomes" id="UP000028302">
    <property type="component" value="Unassembled WGS sequence"/>
</dbReference>
<dbReference type="InterPro" id="IPR011278">
    <property type="entry name" value="2-MeCitrate/Citrate_synth_II"/>
</dbReference>
<evidence type="ECO:0000256" key="1">
    <source>
        <dbReference type="ARBA" id="ARBA00004751"/>
    </source>
</evidence>
<dbReference type="AlphaFoldDB" id="A0A084IM71"/>
<dbReference type="eggNOG" id="COG0372">
    <property type="taxonomic scope" value="Bacteria"/>
</dbReference>
<dbReference type="EMBL" id="APNK01000009">
    <property type="protein sequence ID" value="KEZ77805.1"/>
    <property type="molecule type" value="Genomic_DNA"/>
</dbReference>
<dbReference type="UniPathway" id="UPA00223">
    <property type="reaction ID" value="UER00717"/>
</dbReference>
<sequence>MAQSQNTAGLAGVTAGKTAICTVGKEGVGLTYRGYAIDDLARRAEFEEVAYLLLYGELPTRSQLEDYKRRLAARRGLPQGVKTALEVLPADTHPMDVMRTGASVLGTIEQENDPAAQQHDVADRLLAAFPSMLLYWYHFTHSGDRIEVETDDDRIGAHFLHLLHGVRPDEESIKAMSTSLILYAEHEFNASTFTARVITATLSDFYSAVVGAIGALRGPLHGGANEKAMALIESFSDPDDAEAGLRRMLANKEKIMGFGHRVYKTGDPRNPIIKAWSEQLAGDDPERRNLYAISERLEQVMQDEKGMFPNADFYHATAYNFLGIPTELFTPIFVISRLTGWGAHIFEQRADNRLIRPSADYIGPDTREFVPIDARG</sequence>
<comment type="catalytic activity">
    <reaction evidence="6">
        <text>propanoyl-CoA + oxaloacetate + H2O = (2S,3S)-2-methylcitrate + CoA + H(+)</text>
        <dbReference type="Rhea" id="RHEA:23780"/>
        <dbReference type="ChEBI" id="CHEBI:15377"/>
        <dbReference type="ChEBI" id="CHEBI:15378"/>
        <dbReference type="ChEBI" id="CHEBI:16452"/>
        <dbReference type="ChEBI" id="CHEBI:57287"/>
        <dbReference type="ChEBI" id="CHEBI:57392"/>
        <dbReference type="ChEBI" id="CHEBI:58853"/>
        <dbReference type="EC" id="2.3.3.5"/>
    </reaction>
</comment>
<evidence type="ECO:0000256" key="7">
    <source>
        <dbReference type="ARBA" id="ARBA00049288"/>
    </source>
</evidence>
<dbReference type="InterPro" id="IPR036969">
    <property type="entry name" value="Citrate_synthase_sf"/>
</dbReference>
<proteinExistence type="inferred from homology"/>
<dbReference type="PANTHER" id="PTHR11739">
    <property type="entry name" value="CITRATE SYNTHASE"/>
    <property type="match status" value="1"/>
</dbReference>
<comment type="pathway">
    <text evidence="1">Carbohydrate metabolism; tricarboxylic acid cycle; isocitrate from oxaloacetate: step 1/2.</text>
</comment>
<dbReference type="PIRSF" id="PIRSF001369">
    <property type="entry name" value="Citrate_synth"/>
    <property type="match status" value="1"/>
</dbReference>
<evidence type="ECO:0000256" key="5">
    <source>
        <dbReference type="ARBA" id="ARBA00022679"/>
    </source>
</evidence>
<feature type="active site" evidence="9">
    <location>
        <position position="312"/>
    </location>
</feature>
<dbReference type="NCBIfam" id="TIGR01800">
    <property type="entry name" value="cit_synth_II"/>
    <property type="match status" value="1"/>
</dbReference>
<organism evidence="11 12">
    <name type="scientific">Salinisphaera hydrothermalis (strain C41B8)</name>
    <dbReference type="NCBI Taxonomy" id="1304275"/>
    <lineage>
        <taxon>Bacteria</taxon>
        <taxon>Pseudomonadati</taxon>
        <taxon>Pseudomonadota</taxon>
        <taxon>Gammaproteobacteria</taxon>
        <taxon>Salinisphaerales</taxon>
        <taxon>Salinisphaeraceae</taxon>
        <taxon>Salinisphaera</taxon>
    </lineage>
</organism>
<accession>A0A084IM71</accession>
<evidence type="ECO:0000256" key="2">
    <source>
        <dbReference type="ARBA" id="ARBA00005026"/>
    </source>
</evidence>
<dbReference type="PANTHER" id="PTHR11739:SF25">
    <property type="entry name" value="CITRATE SYNTHASE-RELATED PROTEIN DDB_G0287281"/>
    <property type="match status" value="1"/>
</dbReference>
<evidence type="ECO:0000313" key="12">
    <source>
        <dbReference type="Proteomes" id="UP000028302"/>
    </source>
</evidence>
<dbReference type="Pfam" id="PF00285">
    <property type="entry name" value="Citrate_synt"/>
    <property type="match status" value="1"/>
</dbReference>
<dbReference type="PATRIC" id="fig|1304275.5.peg.1695"/>
<dbReference type="InterPro" id="IPR016143">
    <property type="entry name" value="Citrate_synth-like_sm_a-sub"/>
</dbReference>
<dbReference type="GO" id="GO:0036440">
    <property type="term" value="F:citrate synthase activity"/>
    <property type="evidence" value="ECO:0007669"/>
    <property type="project" value="UniProtKB-EC"/>
</dbReference>
<dbReference type="GO" id="GO:0006099">
    <property type="term" value="P:tricarboxylic acid cycle"/>
    <property type="evidence" value="ECO:0007669"/>
    <property type="project" value="UniProtKB-UniPathway"/>
</dbReference>
<dbReference type="STRING" id="1304275.C41B8_08315"/>
<comment type="pathway">
    <text evidence="2">Organic acid metabolism; propanoate degradation.</text>
</comment>
<keyword evidence="11" id="KW-0012">Acyltransferase</keyword>
<comment type="caution">
    <text evidence="11">The sequence shown here is derived from an EMBL/GenBank/DDBJ whole genome shotgun (WGS) entry which is preliminary data.</text>
</comment>
<evidence type="ECO:0000256" key="4">
    <source>
        <dbReference type="ARBA" id="ARBA00022532"/>
    </source>
</evidence>
<dbReference type="InterPro" id="IPR024176">
    <property type="entry name" value="Citrate_synthase_bac-typ"/>
</dbReference>
<dbReference type="PROSITE" id="PS00480">
    <property type="entry name" value="CITRATE_SYNTHASE"/>
    <property type="match status" value="1"/>
</dbReference>
<evidence type="ECO:0000256" key="9">
    <source>
        <dbReference type="PIRSR" id="PIRSR001369-1"/>
    </source>
</evidence>
<dbReference type="InterPro" id="IPR016142">
    <property type="entry name" value="Citrate_synth-like_lrg_a-sub"/>
</dbReference>
<dbReference type="GO" id="GO:0005975">
    <property type="term" value="P:carbohydrate metabolic process"/>
    <property type="evidence" value="ECO:0007669"/>
    <property type="project" value="TreeGrafter"/>
</dbReference>
<evidence type="ECO:0000313" key="11">
    <source>
        <dbReference type="EMBL" id="KEZ77805.1"/>
    </source>
</evidence>
<dbReference type="FunFam" id="1.10.230.10:FF:000003">
    <property type="entry name" value="Citrate synthase"/>
    <property type="match status" value="1"/>
</dbReference>
<dbReference type="PRINTS" id="PR00143">
    <property type="entry name" value="CITRTSNTHASE"/>
</dbReference>
<dbReference type="SUPFAM" id="SSF48256">
    <property type="entry name" value="Citrate synthase"/>
    <property type="match status" value="1"/>
</dbReference>
<evidence type="ECO:0000256" key="10">
    <source>
        <dbReference type="RuleBase" id="RU003406"/>
    </source>
</evidence>
<dbReference type="GO" id="GO:0005737">
    <property type="term" value="C:cytoplasm"/>
    <property type="evidence" value="ECO:0007669"/>
    <property type="project" value="InterPro"/>
</dbReference>
<dbReference type="GO" id="GO:0019679">
    <property type="term" value="P:propionate metabolic process, methylcitrate cycle"/>
    <property type="evidence" value="ECO:0007669"/>
    <property type="project" value="TreeGrafter"/>
</dbReference>
<dbReference type="NCBIfam" id="NF009006">
    <property type="entry name" value="PRK12351.1"/>
    <property type="match status" value="1"/>
</dbReference>
<dbReference type="RefSeq" id="WP_037336538.1">
    <property type="nucleotide sequence ID" value="NZ_APNK01000009.1"/>
</dbReference>
<protein>
    <recommendedName>
        <fullName evidence="8">Citrate synthase</fullName>
    </recommendedName>
</protein>
<keyword evidence="5 8" id="KW-0808">Transferase</keyword>
<keyword evidence="4" id="KW-0816">Tricarboxylic acid cycle</keyword>
<evidence type="ECO:0000256" key="8">
    <source>
        <dbReference type="PIRNR" id="PIRNR001369"/>
    </source>
</evidence>
<feature type="active site" evidence="9">
    <location>
        <position position="260"/>
    </location>
</feature>
<comment type="catalytic activity">
    <reaction evidence="7">
        <text>oxaloacetate + acetyl-CoA + H2O = citrate + CoA + H(+)</text>
        <dbReference type="Rhea" id="RHEA:16845"/>
        <dbReference type="ChEBI" id="CHEBI:15377"/>
        <dbReference type="ChEBI" id="CHEBI:15378"/>
        <dbReference type="ChEBI" id="CHEBI:16452"/>
        <dbReference type="ChEBI" id="CHEBI:16947"/>
        <dbReference type="ChEBI" id="CHEBI:57287"/>
        <dbReference type="ChEBI" id="CHEBI:57288"/>
        <dbReference type="EC" id="2.3.3.16"/>
    </reaction>
</comment>
<dbReference type="InterPro" id="IPR002020">
    <property type="entry name" value="Citrate_synthase"/>
</dbReference>
<dbReference type="GO" id="GO:0050440">
    <property type="term" value="F:2-methylcitrate synthase activity"/>
    <property type="evidence" value="ECO:0007669"/>
    <property type="project" value="UniProtKB-EC"/>
</dbReference>
<name>A0A084IM71_SALHC</name>
<comment type="similarity">
    <text evidence="3 8 10">Belongs to the citrate synthase family.</text>
</comment>
<dbReference type="CDD" id="cd06108">
    <property type="entry name" value="Ec2MCS_like"/>
    <property type="match status" value="1"/>
</dbReference>
<gene>
    <name evidence="11" type="ORF">C41B8_08315</name>
</gene>
<dbReference type="Gene3D" id="1.10.580.10">
    <property type="entry name" value="Citrate Synthase, domain 1"/>
    <property type="match status" value="1"/>
</dbReference>
<evidence type="ECO:0000256" key="6">
    <source>
        <dbReference type="ARBA" id="ARBA00049052"/>
    </source>
</evidence>
<dbReference type="OrthoDB" id="9800864at2"/>
<keyword evidence="12" id="KW-1185">Reference proteome</keyword>
<evidence type="ECO:0000256" key="3">
    <source>
        <dbReference type="ARBA" id="ARBA00010566"/>
    </source>
</evidence>
<reference evidence="11 12" key="1">
    <citation type="submission" date="2013-03" db="EMBL/GenBank/DDBJ databases">
        <title>Salinisphaera hydrothermalis C41B8 Genome Sequencing.</title>
        <authorList>
            <person name="Li C."/>
            <person name="Lai Q."/>
            <person name="Shao Z."/>
        </authorList>
    </citation>
    <scope>NUCLEOTIDE SEQUENCE [LARGE SCALE GENOMIC DNA]</scope>
    <source>
        <strain evidence="11 12">C41B8</strain>
    </source>
</reference>
<dbReference type="Gene3D" id="1.10.230.10">
    <property type="entry name" value="Cytochrome P450-Terp, domain 2"/>
    <property type="match status" value="1"/>
</dbReference>
<dbReference type="InterPro" id="IPR019810">
    <property type="entry name" value="Citrate_synthase_AS"/>
</dbReference>